<comment type="subcellular location">
    <subcellularLocation>
        <location evidence="1">Nucleus</location>
    </subcellularLocation>
</comment>
<gene>
    <name evidence="9" type="ORF">MAR_015657</name>
</gene>
<evidence type="ECO:0000256" key="3">
    <source>
        <dbReference type="ARBA" id="ARBA00013064"/>
    </source>
</evidence>
<feature type="domain" description="Protein-tyrosine phosphatase catalytic" evidence="8">
    <location>
        <begin position="183"/>
        <end position="286"/>
    </location>
</feature>
<evidence type="ECO:0000256" key="2">
    <source>
        <dbReference type="ARBA" id="ARBA00008601"/>
    </source>
</evidence>
<dbReference type="InterPro" id="IPR036873">
    <property type="entry name" value="Rhodanese-like_dom_sf"/>
</dbReference>
<evidence type="ECO:0000313" key="10">
    <source>
        <dbReference type="Proteomes" id="UP001164746"/>
    </source>
</evidence>
<evidence type="ECO:0000256" key="1">
    <source>
        <dbReference type="ARBA" id="ARBA00004123"/>
    </source>
</evidence>
<dbReference type="SUPFAM" id="SSF52821">
    <property type="entry name" value="Rhodanese/Cell cycle control phosphatase"/>
    <property type="match status" value="1"/>
</dbReference>
<keyword evidence="6" id="KW-0539">Nucleus</keyword>
<dbReference type="PANTHER" id="PTHR10159">
    <property type="entry name" value="DUAL SPECIFICITY PROTEIN PHOSPHATASE"/>
    <property type="match status" value="1"/>
</dbReference>
<dbReference type="PROSITE" id="PS00383">
    <property type="entry name" value="TYR_PHOSPHATASE_1"/>
    <property type="match status" value="1"/>
</dbReference>
<evidence type="ECO:0000313" key="9">
    <source>
        <dbReference type="EMBL" id="WAR21683.1"/>
    </source>
</evidence>
<dbReference type="EMBL" id="CP111023">
    <property type="protein sequence ID" value="WAR21683.1"/>
    <property type="molecule type" value="Genomic_DNA"/>
</dbReference>
<evidence type="ECO:0000256" key="5">
    <source>
        <dbReference type="ARBA" id="ARBA00022912"/>
    </source>
</evidence>
<dbReference type="SMART" id="SM00404">
    <property type="entry name" value="PTPc_motif"/>
    <property type="match status" value="1"/>
</dbReference>
<dbReference type="Pfam" id="PF00782">
    <property type="entry name" value="DSPc"/>
    <property type="match status" value="1"/>
</dbReference>
<dbReference type="InterPro" id="IPR008343">
    <property type="entry name" value="MKP"/>
</dbReference>
<keyword evidence="5" id="KW-0904">Protein phosphatase</keyword>
<reference evidence="9" key="1">
    <citation type="submission" date="2022-11" db="EMBL/GenBank/DDBJ databases">
        <title>Centuries of genome instability and evolution in soft-shell clam transmissible cancer (bioRxiv).</title>
        <authorList>
            <person name="Hart S.F.M."/>
            <person name="Yonemitsu M.A."/>
            <person name="Giersch R.M."/>
            <person name="Beal B.F."/>
            <person name="Arriagada G."/>
            <person name="Davis B.W."/>
            <person name="Ostrander E.A."/>
            <person name="Goff S.P."/>
            <person name="Metzger M.J."/>
        </authorList>
    </citation>
    <scope>NUCLEOTIDE SEQUENCE</scope>
    <source>
        <strain evidence="9">MELC-2E11</strain>
        <tissue evidence="9">Siphon/mantle</tissue>
    </source>
</reference>
<organism evidence="9 10">
    <name type="scientific">Mya arenaria</name>
    <name type="common">Soft-shell clam</name>
    <dbReference type="NCBI Taxonomy" id="6604"/>
    <lineage>
        <taxon>Eukaryota</taxon>
        <taxon>Metazoa</taxon>
        <taxon>Spiralia</taxon>
        <taxon>Lophotrochozoa</taxon>
        <taxon>Mollusca</taxon>
        <taxon>Bivalvia</taxon>
        <taxon>Autobranchia</taxon>
        <taxon>Heteroconchia</taxon>
        <taxon>Euheterodonta</taxon>
        <taxon>Imparidentia</taxon>
        <taxon>Neoheterodontei</taxon>
        <taxon>Myida</taxon>
        <taxon>Myoidea</taxon>
        <taxon>Myidae</taxon>
        <taxon>Mya</taxon>
    </lineage>
</organism>
<dbReference type="Gene3D" id="3.40.250.10">
    <property type="entry name" value="Rhodanese-like domain"/>
    <property type="match status" value="1"/>
</dbReference>
<dbReference type="InterPro" id="IPR000340">
    <property type="entry name" value="Dual-sp_phosphatase_cat-dom"/>
</dbReference>
<dbReference type="Proteomes" id="UP001164746">
    <property type="component" value="Chromosome 12"/>
</dbReference>
<dbReference type="EC" id="3.1.3.48" evidence="3"/>
<comment type="similarity">
    <text evidence="2">Belongs to the protein-tyrosine phosphatase family. Non-receptor class dual specificity subfamily.</text>
</comment>
<dbReference type="SMART" id="SM00195">
    <property type="entry name" value="DSPc"/>
    <property type="match status" value="1"/>
</dbReference>
<keyword evidence="4" id="KW-0378">Hydrolase</keyword>
<dbReference type="Gene3D" id="3.90.190.10">
    <property type="entry name" value="Protein tyrosine phosphatase superfamily"/>
    <property type="match status" value="1"/>
</dbReference>
<dbReference type="InterPro" id="IPR029021">
    <property type="entry name" value="Prot-tyrosine_phosphatase-like"/>
</dbReference>
<sequence>MKDEFVSPAHLARHLEGREVATTLLLLDCRPQAAFNQGHIRSAVNTFCPSILRRRGSAKGYVRLETVLAPDMKWRVRAGEFSSVILYDDGSMARETSDLTLILHGLHKHAYGLQSVTVLRVAQCGQPSPIQLSRPAIDTQLMPSELLSHLYIGEEKHILHPDILHRIGITAILNVSTSCLDQPPSGFRYKSIPIRDNSTENISTWFNETLQYIEDTRREGGKVLVHCKAGVSRSATICIAYLMVHSSLSLDKAFDFVQARRTIIAPNMNFMQQLWEFERVLLMTSMRSSALTSSHHVTSLSCAYMSEMSPSLKRSASFEFNEECAFTQ</sequence>
<name>A0ABY7FLY1_MYAAR</name>
<accession>A0ABY7FLY1</accession>
<evidence type="ECO:0000259" key="8">
    <source>
        <dbReference type="SMART" id="SM00404"/>
    </source>
</evidence>
<dbReference type="PRINTS" id="PR01764">
    <property type="entry name" value="MAPKPHPHTASE"/>
</dbReference>
<dbReference type="SUPFAM" id="SSF52799">
    <property type="entry name" value="(Phosphotyrosine protein) phosphatases II"/>
    <property type="match status" value="1"/>
</dbReference>
<feature type="domain" description="Tyrosine-protein phosphatase" evidence="7">
    <location>
        <begin position="142"/>
        <end position="280"/>
    </location>
</feature>
<dbReference type="InterPro" id="IPR001763">
    <property type="entry name" value="Rhodanese-like_dom"/>
</dbReference>
<keyword evidence="10" id="KW-1185">Reference proteome</keyword>
<dbReference type="InterPro" id="IPR016130">
    <property type="entry name" value="Tyr_Pase_AS"/>
</dbReference>
<dbReference type="InterPro" id="IPR020422">
    <property type="entry name" value="TYR_PHOSPHATASE_DUAL_dom"/>
</dbReference>
<protein>
    <recommendedName>
        <fullName evidence="3">protein-tyrosine-phosphatase</fullName>
        <ecNumber evidence="3">3.1.3.48</ecNumber>
    </recommendedName>
</protein>
<evidence type="ECO:0000259" key="7">
    <source>
        <dbReference type="SMART" id="SM00195"/>
    </source>
</evidence>
<dbReference type="PANTHER" id="PTHR10159:SF519">
    <property type="entry name" value="DUAL SPECIFICITY PROTEIN PHOSPHATASE MPK3"/>
    <property type="match status" value="1"/>
</dbReference>
<dbReference type="InterPro" id="IPR003595">
    <property type="entry name" value="Tyr_Pase_cat"/>
</dbReference>
<evidence type="ECO:0000256" key="4">
    <source>
        <dbReference type="ARBA" id="ARBA00022801"/>
    </source>
</evidence>
<evidence type="ECO:0000256" key="6">
    <source>
        <dbReference type="ARBA" id="ARBA00023242"/>
    </source>
</evidence>
<dbReference type="Pfam" id="PF00581">
    <property type="entry name" value="Rhodanese"/>
    <property type="match status" value="1"/>
</dbReference>
<proteinExistence type="inferred from homology"/>